<proteinExistence type="predicted"/>
<evidence type="ECO:0000256" key="1">
    <source>
        <dbReference type="ARBA" id="ARBA00023118"/>
    </source>
</evidence>
<evidence type="ECO:0000259" key="2">
    <source>
        <dbReference type="Pfam" id="PF03787"/>
    </source>
</evidence>
<dbReference type="InterPro" id="IPR005537">
    <property type="entry name" value="RAMP_III_fam"/>
</dbReference>
<keyword evidence="5" id="KW-1185">Reference proteome</keyword>
<name>A0A8B0SMK3_9GAMM</name>
<protein>
    <submittedName>
        <fullName evidence="4">TIGR03986 family CRISPR-associated RAMP protein</fullName>
    </submittedName>
</protein>
<dbReference type="CDD" id="cd09726">
    <property type="entry name" value="RAMP_I_III"/>
    <property type="match status" value="1"/>
</dbReference>
<reference evidence="3 5" key="1">
    <citation type="submission" date="2021-03" db="EMBL/GenBank/DDBJ databases">
        <title>Draft genome and methylome analysis of Thiotrix fructosivoruns ATCC 49748.</title>
        <authorList>
            <person name="Fomenkov A."/>
            <person name="Grabovich M.Y."/>
            <person name="Roberts R.J."/>
        </authorList>
    </citation>
    <scope>NUCLEOTIDE SEQUENCE [LARGE SCALE GENOMIC DNA]</scope>
    <source>
        <strain evidence="3 5">ATCC 49748</strain>
    </source>
</reference>
<feature type="domain" description="CRISPR type III-associated protein" evidence="2">
    <location>
        <begin position="43"/>
        <end position="87"/>
    </location>
</feature>
<evidence type="ECO:0000313" key="4">
    <source>
        <dbReference type="EMBL" id="QTX11288.1"/>
    </source>
</evidence>
<dbReference type="AlphaFoldDB" id="A0A8B0SMK3"/>
<dbReference type="InterPro" id="IPR023825">
    <property type="entry name" value="CRISPR-assoc_RAMP_BGP1436"/>
</dbReference>
<dbReference type="Proteomes" id="UP000664466">
    <property type="component" value="Unassembled WGS sequence"/>
</dbReference>
<dbReference type="GO" id="GO:0051607">
    <property type="term" value="P:defense response to virus"/>
    <property type="evidence" value="ECO:0007669"/>
    <property type="project" value="UniProtKB-KW"/>
</dbReference>
<dbReference type="Pfam" id="PF03787">
    <property type="entry name" value="RAMPs"/>
    <property type="match status" value="1"/>
</dbReference>
<organism evidence="4">
    <name type="scientific">Thiothrix fructosivorans</name>
    <dbReference type="NCBI Taxonomy" id="111770"/>
    <lineage>
        <taxon>Bacteria</taxon>
        <taxon>Pseudomonadati</taxon>
        <taxon>Pseudomonadota</taxon>
        <taxon>Gammaproteobacteria</taxon>
        <taxon>Thiotrichales</taxon>
        <taxon>Thiotrichaceae</taxon>
        <taxon>Thiothrix</taxon>
    </lineage>
</organism>
<dbReference type="EMBL" id="CP072748">
    <property type="protein sequence ID" value="QTX11288.1"/>
    <property type="molecule type" value="Genomic_DNA"/>
</dbReference>
<dbReference type="EMBL" id="JAFMPM010000006">
    <property type="protein sequence ID" value="MBO0613275.1"/>
    <property type="molecule type" value="Genomic_DNA"/>
</dbReference>
<evidence type="ECO:0000313" key="3">
    <source>
        <dbReference type="EMBL" id="MBO0613275.1"/>
    </source>
</evidence>
<dbReference type="RefSeq" id="WP_207250982.1">
    <property type="nucleotide sequence ID" value="NZ_JAFMPM010000006.1"/>
</dbReference>
<accession>A0A8B0SMK3</accession>
<sequence length="705" mass="79461">MDQINAPYNFVPLSDKVVIPEWGDKVSHDLPFRDGVSGELELTITAKTDILVGGTQNNGHVHFFQTPDGKYTIPGSSLRGMFRNVMEIATFSRMSAVDEKSYGLRDISKSGNVYQSRVTGAGKVKTGFLKMSNKKITLIPCDMARLDHRDLEDWLPRRDTRSPIFTSNRHKRVSDKYQHWKTLTASITATDGSFLCDIEKVTTEYVTEHRVFKIGSGEITAYPVFTGQISDCTQGRTDEEKAKKKHKDFVFYNQQPEKAIDVNAYDRNAWKDFLFIHHDVEESSNTDMSWPNYWRGEFRAGRQVPVFYLQSDPTAETGRLQIGLAYLPKLAGDFSIYDMIRHTSDQHLQEKGFDFTSLVFGRVGKEPDDALKGRVYFEPAILQGDATPVPNPPPTILNGAKPSYFPNYIKQTTTSEGNKLATGKNYATYLLTDENQNPQIRGWKRYPARPEYKPEPVPAGNDNTNVQTRLHVLPKDTLFKSRVIFHNLKPEELGALLWSIHLEGHRHGLGMGKSFGAGQVTVDIGWDAQKLVCNDPNNSVDDQKIYSSKFMAYIEKRLGGQKWNDTEQVRSLLAMTYAEDVTKRFKGKLEHMKLKDENGKNQFVIAKQATPPLVLAAYDTSPIKHVPTYEEKNEVWENAKIQYDPSKSTLTATTSQGKATITGDEAKSLMSTLLGGDQNKAKKNQLLKSVSVEGRGNAIKIKAFM</sequence>
<dbReference type="NCBIfam" id="TIGR03986">
    <property type="entry name" value="TIGR03986 family CRISPR-associated RAMP protein"/>
    <property type="match status" value="1"/>
</dbReference>
<evidence type="ECO:0000313" key="5">
    <source>
        <dbReference type="Proteomes" id="UP000664466"/>
    </source>
</evidence>
<reference evidence="4" key="2">
    <citation type="submission" date="2021-04" db="EMBL/GenBank/DDBJ databases">
        <title>Complete Genome and methylome analysis of Thiothrix fructosivorans ATCC 49748.</title>
        <authorList>
            <person name="Fomenkov A."/>
            <person name="Sun L."/>
            <person name="Vincze T."/>
            <person name="Grabovich M.Y."/>
            <person name="Roberts R.J."/>
        </authorList>
    </citation>
    <scope>NUCLEOTIDE SEQUENCE</scope>
    <source>
        <strain evidence="4">ATCC 49748</strain>
    </source>
</reference>
<gene>
    <name evidence="4" type="ORF">J1836_002715</name>
    <name evidence="3" type="ORF">J1836_10105</name>
</gene>
<keyword evidence="1" id="KW-0051">Antiviral defense</keyword>